<gene>
    <name evidence="2" type="ORF">CNR29_04985</name>
</gene>
<reference evidence="2 3" key="1">
    <citation type="submission" date="2017-09" db="EMBL/GenBank/DDBJ databases">
        <title>Genome sequence of Lactobacillus brevis D7.</title>
        <authorList>
            <person name="Kwon M.-S."/>
            <person name="Lim S.K."/>
            <person name="Choi H.-J."/>
        </authorList>
    </citation>
    <scope>NUCLEOTIDE SEQUENCE [LARGE SCALE GENOMIC DNA]</scope>
    <source>
        <strain evidence="2 3">D7</strain>
    </source>
</reference>
<dbReference type="EMBL" id="NVYO01000001">
    <property type="protein sequence ID" value="PBQ23392.1"/>
    <property type="molecule type" value="Genomic_DNA"/>
</dbReference>
<dbReference type="SMART" id="SM00530">
    <property type="entry name" value="HTH_XRE"/>
    <property type="match status" value="1"/>
</dbReference>
<dbReference type="CDD" id="cd00093">
    <property type="entry name" value="HTH_XRE"/>
    <property type="match status" value="1"/>
</dbReference>
<sequence>MSELAHIIGCNVRVRMVMLRKRPGQFAEESGISKQALLNIREERIKMIRLATLERLAKCLQTTVSELTKKECFYEERLTRASKD</sequence>
<proteinExistence type="predicted"/>
<accession>A0A2A3TWF8</accession>
<dbReference type="AlphaFoldDB" id="A0A2A3TWF8"/>
<dbReference type="Pfam" id="PF13443">
    <property type="entry name" value="HTH_26"/>
    <property type="match status" value="1"/>
</dbReference>
<name>A0A2A3TWF8_LEVBR</name>
<dbReference type="RefSeq" id="WP_060416830.1">
    <property type="nucleotide sequence ID" value="NZ_CP076343.1"/>
</dbReference>
<dbReference type="Gene3D" id="1.10.260.40">
    <property type="entry name" value="lambda repressor-like DNA-binding domains"/>
    <property type="match status" value="1"/>
</dbReference>
<feature type="domain" description="HTH cro/C1-type" evidence="1">
    <location>
        <begin position="25"/>
        <end position="67"/>
    </location>
</feature>
<comment type="caution">
    <text evidence="2">The sequence shown here is derived from an EMBL/GenBank/DDBJ whole genome shotgun (WGS) entry which is preliminary data.</text>
</comment>
<dbReference type="SUPFAM" id="SSF47413">
    <property type="entry name" value="lambda repressor-like DNA-binding domains"/>
    <property type="match status" value="1"/>
</dbReference>
<dbReference type="InterPro" id="IPR010982">
    <property type="entry name" value="Lambda_DNA-bd_dom_sf"/>
</dbReference>
<dbReference type="GO" id="GO:0003677">
    <property type="term" value="F:DNA binding"/>
    <property type="evidence" value="ECO:0007669"/>
    <property type="project" value="InterPro"/>
</dbReference>
<protein>
    <submittedName>
        <fullName evidence="2">Transcriptional regulator</fullName>
    </submittedName>
</protein>
<dbReference type="PROSITE" id="PS50943">
    <property type="entry name" value="HTH_CROC1"/>
    <property type="match status" value="1"/>
</dbReference>
<organism evidence="2 3">
    <name type="scientific">Levilactobacillus brevis</name>
    <name type="common">Lactobacillus brevis</name>
    <dbReference type="NCBI Taxonomy" id="1580"/>
    <lineage>
        <taxon>Bacteria</taxon>
        <taxon>Bacillati</taxon>
        <taxon>Bacillota</taxon>
        <taxon>Bacilli</taxon>
        <taxon>Lactobacillales</taxon>
        <taxon>Lactobacillaceae</taxon>
        <taxon>Levilactobacillus</taxon>
    </lineage>
</organism>
<evidence type="ECO:0000313" key="3">
    <source>
        <dbReference type="Proteomes" id="UP000217918"/>
    </source>
</evidence>
<evidence type="ECO:0000313" key="2">
    <source>
        <dbReference type="EMBL" id="PBQ23392.1"/>
    </source>
</evidence>
<evidence type="ECO:0000259" key="1">
    <source>
        <dbReference type="PROSITE" id="PS50943"/>
    </source>
</evidence>
<dbReference type="Proteomes" id="UP000217918">
    <property type="component" value="Unassembled WGS sequence"/>
</dbReference>
<dbReference type="InterPro" id="IPR001387">
    <property type="entry name" value="Cro/C1-type_HTH"/>
</dbReference>